<dbReference type="InterPro" id="IPR001789">
    <property type="entry name" value="Sig_transdc_resp-reg_receiver"/>
</dbReference>
<dbReference type="EMBL" id="FOGG01000034">
    <property type="protein sequence ID" value="SES12794.1"/>
    <property type="molecule type" value="Genomic_DNA"/>
</dbReference>
<reference evidence="5 6" key="1">
    <citation type="submission" date="2016-10" db="EMBL/GenBank/DDBJ databases">
        <authorList>
            <person name="de Groot N.N."/>
        </authorList>
    </citation>
    <scope>NUCLEOTIDE SEQUENCE [LARGE SCALE GENOMIC DNA]</scope>
    <source>
        <strain evidence="5 6">DSM 18610</strain>
    </source>
</reference>
<dbReference type="CDD" id="cd17546">
    <property type="entry name" value="REC_hyHK_CKI1_RcsC-like"/>
    <property type="match status" value="1"/>
</dbReference>
<keyword evidence="2" id="KW-0902">Two-component regulatory system</keyword>
<keyword evidence="1" id="KW-0597">Phosphoprotein</keyword>
<dbReference type="RefSeq" id="WP_090887741.1">
    <property type="nucleotide sequence ID" value="NZ_FOGG01000034.1"/>
</dbReference>
<evidence type="ECO:0000313" key="6">
    <source>
        <dbReference type="Proteomes" id="UP000199572"/>
    </source>
</evidence>
<dbReference type="PANTHER" id="PTHR45339:SF1">
    <property type="entry name" value="HYBRID SIGNAL TRANSDUCTION HISTIDINE KINASE J"/>
    <property type="match status" value="1"/>
</dbReference>
<dbReference type="InterPro" id="IPR011006">
    <property type="entry name" value="CheY-like_superfamily"/>
</dbReference>
<dbReference type="Pfam" id="PF00072">
    <property type="entry name" value="Response_reg"/>
    <property type="match status" value="1"/>
</dbReference>
<dbReference type="STRING" id="390241.SAMN04488023_1342"/>
<keyword evidence="6" id="KW-1185">Reference proteome</keyword>
<dbReference type="AlphaFoldDB" id="A0A1H9UUJ4"/>
<dbReference type="PANTHER" id="PTHR45339">
    <property type="entry name" value="HYBRID SIGNAL TRANSDUCTION HISTIDINE KINASE J"/>
    <property type="match status" value="1"/>
</dbReference>
<comment type="caution">
    <text evidence="3">Lacks conserved residue(s) required for the propagation of feature annotation.</text>
</comment>
<sequence>MPVMDGLEAIKRIRADQVPGKSKIPVITFSAGVMDKDKETAMEAGANDVLGKPFKVNVLHQKILKNIPLVRDPP</sequence>
<evidence type="ECO:0000313" key="5">
    <source>
        <dbReference type="EMBL" id="SES12794.1"/>
    </source>
</evidence>
<evidence type="ECO:0000256" key="2">
    <source>
        <dbReference type="ARBA" id="ARBA00023012"/>
    </source>
</evidence>
<evidence type="ECO:0000256" key="3">
    <source>
        <dbReference type="PROSITE-ProRule" id="PRU00169"/>
    </source>
</evidence>
<dbReference type="OrthoDB" id="9796457at2"/>
<proteinExistence type="predicted"/>
<dbReference type="GO" id="GO:0000160">
    <property type="term" value="P:phosphorelay signal transduction system"/>
    <property type="evidence" value="ECO:0007669"/>
    <property type="project" value="UniProtKB-KW"/>
</dbReference>
<dbReference type="Gene3D" id="3.40.50.2300">
    <property type="match status" value="1"/>
</dbReference>
<evidence type="ECO:0000256" key="1">
    <source>
        <dbReference type="ARBA" id="ARBA00022553"/>
    </source>
</evidence>
<gene>
    <name evidence="5" type="ORF">SAMN04488023_1342</name>
</gene>
<accession>A0A1H9UUJ4</accession>
<dbReference type="PROSITE" id="PS50110">
    <property type="entry name" value="RESPONSE_REGULATORY"/>
    <property type="match status" value="1"/>
</dbReference>
<name>A0A1H9UUJ4_9SPHI</name>
<feature type="domain" description="Response regulatory" evidence="4">
    <location>
        <begin position="1"/>
        <end position="67"/>
    </location>
</feature>
<protein>
    <submittedName>
        <fullName evidence="5">Response regulator receiver domain-containing protein</fullName>
    </submittedName>
</protein>
<evidence type="ECO:0000259" key="4">
    <source>
        <dbReference type="PROSITE" id="PS50110"/>
    </source>
</evidence>
<dbReference type="Proteomes" id="UP000199572">
    <property type="component" value="Unassembled WGS sequence"/>
</dbReference>
<dbReference type="SUPFAM" id="SSF52172">
    <property type="entry name" value="CheY-like"/>
    <property type="match status" value="1"/>
</dbReference>
<organism evidence="5 6">
    <name type="scientific">Pedobacter rhizosphaerae</name>
    <dbReference type="NCBI Taxonomy" id="390241"/>
    <lineage>
        <taxon>Bacteria</taxon>
        <taxon>Pseudomonadati</taxon>
        <taxon>Bacteroidota</taxon>
        <taxon>Sphingobacteriia</taxon>
        <taxon>Sphingobacteriales</taxon>
        <taxon>Sphingobacteriaceae</taxon>
        <taxon>Pedobacter</taxon>
    </lineage>
</organism>